<dbReference type="AlphaFoldDB" id="A0A921ZU15"/>
<keyword evidence="11 12" id="KW-0407">Ion channel</keyword>
<sequence length="63" mass="7310">MYFKSPRFMSMRRSELFGLTDFIANCGGLLGLFLGFSFLSLAEIFYYMTLRYFVMLSSYSASL</sequence>
<dbReference type="InterPro" id="IPR001873">
    <property type="entry name" value="ENaC"/>
</dbReference>
<evidence type="ECO:0000256" key="2">
    <source>
        <dbReference type="ARBA" id="ARBA00007193"/>
    </source>
</evidence>
<dbReference type="GO" id="GO:0016020">
    <property type="term" value="C:membrane"/>
    <property type="evidence" value="ECO:0007669"/>
    <property type="project" value="UniProtKB-SubCell"/>
</dbReference>
<feature type="transmembrane region" description="Helical" evidence="13">
    <location>
        <begin position="16"/>
        <end position="38"/>
    </location>
</feature>
<keyword evidence="10 12" id="KW-0739">Sodium transport</keyword>
<comment type="caution">
    <text evidence="14">The sequence shown here is derived from an EMBL/GenBank/DDBJ whole genome shotgun (WGS) entry which is preliminary data.</text>
</comment>
<keyword evidence="4 12" id="KW-0894">Sodium channel</keyword>
<evidence type="ECO:0000256" key="10">
    <source>
        <dbReference type="ARBA" id="ARBA00023201"/>
    </source>
</evidence>
<evidence type="ECO:0000313" key="14">
    <source>
        <dbReference type="EMBL" id="KAG6463948.1"/>
    </source>
</evidence>
<evidence type="ECO:0000256" key="13">
    <source>
        <dbReference type="SAM" id="Phobius"/>
    </source>
</evidence>
<keyword evidence="9 13" id="KW-0472">Membrane</keyword>
<reference evidence="14" key="2">
    <citation type="submission" date="2020-12" db="EMBL/GenBank/DDBJ databases">
        <authorList>
            <person name="Kanost M."/>
        </authorList>
    </citation>
    <scope>NUCLEOTIDE SEQUENCE</scope>
</reference>
<keyword evidence="6 13" id="KW-1133">Transmembrane helix</keyword>
<keyword evidence="15" id="KW-1185">Reference proteome</keyword>
<evidence type="ECO:0000313" key="15">
    <source>
        <dbReference type="Proteomes" id="UP000791440"/>
    </source>
</evidence>
<gene>
    <name evidence="14" type="ORF">O3G_MSEX014180</name>
</gene>
<accession>A0A921ZU15</accession>
<keyword evidence="7" id="KW-0915">Sodium</keyword>
<proteinExistence type="inferred from homology"/>
<dbReference type="Pfam" id="PF00858">
    <property type="entry name" value="ASC"/>
    <property type="match status" value="1"/>
</dbReference>
<keyword evidence="8 12" id="KW-0406">Ion transport</keyword>
<reference evidence="14" key="1">
    <citation type="journal article" date="2016" name="Insect Biochem. Mol. Biol.">
        <title>Multifaceted biological insights from a draft genome sequence of the tobacco hornworm moth, Manduca sexta.</title>
        <authorList>
            <person name="Kanost M.R."/>
            <person name="Arrese E.L."/>
            <person name="Cao X."/>
            <person name="Chen Y.R."/>
            <person name="Chellapilla S."/>
            <person name="Goldsmith M.R."/>
            <person name="Grosse-Wilde E."/>
            <person name="Heckel D.G."/>
            <person name="Herndon N."/>
            <person name="Jiang H."/>
            <person name="Papanicolaou A."/>
            <person name="Qu J."/>
            <person name="Soulages J.L."/>
            <person name="Vogel H."/>
            <person name="Walters J."/>
            <person name="Waterhouse R.M."/>
            <person name="Ahn S.J."/>
            <person name="Almeida F.C."/>
            <person name="An C."/>
            <person name="Aqrawi P."/>
            <person name="Bretschneider A."/>
            <person name="Bryant W.B."/>
            <person name="Bucks S."/>
            <person name="Chao H."/>
            <person name="Chevignon G."/>
            <person name="Christen J.M."/>
            <person name="Clarke D.F."/>
            <person name="Dittmer N.T."/>
            <person name="Ferguson L.C.F."/>
            <person name="Garavelou S."/>
            <person name="Gordon K.H.J."/>
            <person name="Gunaratna R.T."/>
            <person name="Han Y."/>
            <person name="Hauser F."/>
            <person name="He Y."/>
            <person name="Heidel-Fischer H."/>
            <person name="Hirsh A."/>
            <person name="Hu Y."/>
            <person name="Jiang H."/>
            <person name="Kalra D."/>
            <person name="Klinner C."/>
            <person name="Konig C."/>
            <person name="Kovar C."/>
            <person name="Kroll A.R."/>
            <person name="Kuwar S.S."/>
            <person name="Lee S.L."/>
            <person name="Lehman R."/>
            <person name="Li K."/>
            <person name="Li Z."/>
            <person name="Liang H."/>
            <person name="Lovelace S."/>
            <person name="Lu Z."/>
            <person name="Mansfield J.H."/>
            <person name="McCulloch K.J."/>
            <person name="Mathew T."/>
            <person name="Morton B."/>
            <person name="Muzny D.M."/>
            <person name="Neunemann D."/>
            <person name="Ongeri F."/>
            <person name="Pauchet Y."/>
            <person name="Pu L.L."/>
            <person name="Pyrousis I."/>
            <person name="Rao X.J."/>
            <person name="Redding A."/>
            <person name="Roesel C."/>
            <person name="Sanchez-Gracia A."/>
            <person name="Schaack S."/>
            <person name="Shukla A."/>
            <person name="Tetreau G."/>
            <person name="Wang Y."/>
            <person name="Xiong G.H."/>
            <person name="Traut W."/>
            <person name="Walsh T.K."/>
            <person name="Worley K.C."/>
            <person name="Wu D."/>
            <person name="Wu W."/>
            <person name="Wu Y.Q."/>
            <person name="Zhang X."/>
            <person name="Zou Z."/>
            <person name="Zucker H."/>
            <person name="Briscoe A.D."/>
            <person name="Burmester T."/>
            <person name="Clem R.J."/>
            <person name="Feyereisen R."/>
            <person name="Grimmelikhuijzen C.J.P."/>
            <person name="Hamodrakas S.J."/>
            <person name="Hansson B.S."/>
            <person name="Huguet E."/>
            <person name="Jermiin L.S."/>
            <person name="Lan Q."/>
            <person name="Lehman H.K."/>
            <person name="Lorenzen M."/>
            <person name="Merzendorfer H."/>
            <person name="Michalopoulos I."/>
            <person name="Morton D.B."/>
            <person name="Muthukrishnan S."/>
            <person name="Oakeshott J.G."/>
            <person name="Palmer W."/>
            <person name="Park Y."/>
            <person name="Passarelli A.L."/>
            <person name="Rozas J."/>
            <person name="Schwartz L.M."/>
            <person name="Smith W."/>
            <person name="Southgate A."/>
            <person name="Vilcinskas A."/>
            <person name="Vogt R."/>
            <person name="Wang P."/>
            <person name="Werren J."/>
            <person name="Yu X.Q."/>
            <person name="Zhou J.J."/>
            <person name="Brown S.J."/>
            <person name="Scherer S.E."/>
            <person name="Richards S."/>
            <person name="Blissard G.W."/>
        </authorList>
    </citation>
    <scope>NUCLEOTIDE SEQUENCE</scope>
</reference>
<comment type="similarity">
    <text evidence="2 12">Belongs to the amiloride-sensitive sodium channel (TC 1.A.6) family.</text>
</comment>
<evidence type="ECO:0000256" key="12">
    <source>
        <dbReference type="RuleBase" id="RU000679"/>
    </source>
</evidence>
<evidence type="ECO:0000256" key="6">
    <source>
        <dbReference type="ARBA" id="ARBA00022989"/>
    </source>
</evidence>
<keyword evidence="3 12" id="KW-0813">Transport</keyword>
<dbReference type="EMBL" id="JH669066">
    <property type="protein sequence ID" value="KAG6463948.1"/>
    <property type="molecule type" value="Genomic_DNA"/>
</dbReference>
<evidence type="ECO:0000256" key="5">
    <source>
        <dbReference type="ARBA" id="ARBA00022692"/>
    </source>
</evidence>
<organism evidence="14 15">
    <name type="scientific">Manduca sexta</name>
    <name type="common">Tobacco hawkmoth</name>
    <name type="synonym">Tobacco hornworm</name>
    <dbReference type="NCBI Taxonomy" id="7130"/>
    <lineage>
        <taxon>Eukaryota</taxon>
        <taxon>Metazoa</taxon>
        <taxon>Ecdysozoa</taxon>
        <taxon>Arthropoda</taxon>
        <taxon>Hexapoda</taxon>
        <taxon>Insecta</taxon>
        <taxon>Pterygota</taxon>
        <taxon>Neoptera</taxon>
        <taxon>Endopterygota</taxon>
        <taxon>Lepidoptera</taxon>
        <taxon>Glossata</taxon>
        <taxon>Ditrysia</taxon>
        <taxon>Bombycoidea</taxon>
        <taxon>Sphingidae</taxon>
        <taxon>Sphinginae</taxon>
        <taxon>Sphingini</taxon>
        <taxon>Manduca</taxon>
    </lineage>
</organism>
<evidence type="ECO:0000256" key="7">
    <source>
        <dbReference type="ARBA" id="ARBA00023053"/>
    </source>
</evidence>
<evidence type="ECO:0000256" key="9">
    <source>
        <dbReference type="ARBA" id="ARBA00023136"/>
    </source>
</evidence>
<protein>
    <submittedName>
        <fullName evidence="14">Uncharacterized protein</fullName>
    </submittedName>
</protein>
<evidence type="ECO:0000256" key="8">
    <source>
        <dbReference type="ARBA" id="ARBA00023065"/>
    </source>
</evidence>
<evidence type="ECO:0000256" key="4">
    <source>
        <dbReference type="ARBA" id="ARBA00022461"/>
    </source>
</evidence>
<dbReference type="Proteomes" id="UP000791440">
    <property type="component" value="Unassembled WGS sequence"/>
</dbReference>
<name>A0A921ZU15_MANSE</name>
<keyword evidence="5 12" id="KW-0812">Transmembrane</keyword>
<comment type="subcellular location">
    <subcellularLocation>
        <location evidence="1">Membrane</location>
        <topology evidence="1">Multi-pass membrane protein</topology>
    </subcellularLocation>
</comment>
<evidence type="ECO:0000256" key="11">
    <source>
        <dbReference type="ARBA" id="ARBA00023303"/>
    </source>
</evidence>
<evidence type="ECO:0000256" key="1">
    <source>
        <dbReference type="ARBA" id="ARBA00004141"/>
    </source>
</evidence>
<evidence type="ECO:0000256" key="3">
    <source>
        <dbReference type="ARBA" id="ARBA00022448"/>
    </source>
</evidence>
<dbReference type="GO" id="GO:0005272">
    <property type="term" value="F:sodium channel activity"/>
    <property type="evidence" value="ECO:0007669"/>
    <property type="project" value="UniProtKB-KW"/>
</dbReference>